<keyword evidence="2" id="KW-1185">Reference proteome</keyword>
<sequence>MNPATAPLAVGSILTSVGELDALPARAIVLGDPAGDHSYEDNRQLALQKRADGDSAPYWFPSWDTEIFNAISSDEAVERFHLGPFQVIWLPPAG</sequence>
<dbReference type="EMBL" id="MH834621">
    <property type="protein sequence ID" value="AYN58661.1"/>
    <property type="molecule type" value="Genomic_DNA"/>
</dbReference>
<dbReference type="Proteomes" id="UP000267628">
    <property type="component" value="Segment"/>
</dbReference>
<gene>
    <name evidence="1" type="primary">42</name>
    <name evidence="1" type="ORF">PBI_NANDITA_42</name>
</gene>
<protein>
    <submittedName>
        <fullName evidence="1">Uncharacterized protein</fullName>
    </submittedName>
</protein>
<reference evidence="1 2" key="1">
    <citation type="submission" date="2018-09" db="EMBL/GenBank/DDBJ databases">
        <authorList>
            <person name="Zack K."/>
            <person name="Stoner T.H."/>
            <person name="Garlena R.A."/>
            <person name="Russell D.A."/>
            <person name="Pope W.H."/>
            <person name="Jacobs-Sera D."/>
            <person name="Hatfull G.F."/>
        </authorList>
    </citation>
    <scope>NUCLEOTIDE SEQUENCE [LARGE SCALE GENOMIC DNA]</scope>
</reference>
<dbReference type="GeneID" id="80033967"/>
<evidence type="ECO:0000313" key="1">
    <source>
        <dbReference type="EMBL" id="AYN58661.1"/>
    </source>
</evidence>
<evidence type="ECO:0000313" key="2">
    <source>
        <dbReference type="Proteomes" id="UP000267628"/>
    </source>
</evidence>
<proteinExistence type="predicted"/>
<dbReference type="RefSeq" id="YP_010760870.1">
    <property type="nucleotide sequence ID" value="NC_073588.1"/>
</dbReference>
<name>A0A3G2KI69_9CAUD</name>
<organism evidence="1 2">
    <name type="scientific">Arthrobacter phage Nandita</name>
    <dbReference type="NCBI Taxonomy" id="2419963"/>
    <lineage>
        <taxon>Viruses</taxon>
        <taxon>Duplodnaviria</taxon>
        <taxon>Heunggongvirae</taxon>
        <taxon>Uroviricota</taxon>
        <taxon>Caudoviricetes</taxon>
        <taxon>Daemsvirinae</taxon>
        <taxon>Nanditavirus</taxon>
        <taxon>Nanditavirus nandita</taxon>
    </lineage>
</organism>
<dbReference type="KEGG" id="vg:80033967"/>
<accession>A0A3G2KI69</accession>